<evidence type="ECO:0000256" key="3">
    <source>
        <dbReference type="ARBA" id="ARBA00022694"/>
    </source>
</evidence>
<evidence type="ECO:0000256" key="2">
    <source>
        <dbReference type="ARBA" id="ARBA00022552"/>
    </source>
</evidence>
<dbReference type="Pfam" id="PF01900">
    <property type="entry name" value="RNase_P_Rpp14"/>
    <property type="match status" value="1"/>
</dbReference>
<dbReference type="PANTHER" id="PTHR48414:SF1">
    <property type="entry name" value="POP5 HOMOLOG, RIBONUCLEASE P_MRP SUBUNIT"/>
    <property type="match status" value="1"/>
</dbReference>
<dbReference type="InterPro" id="IPR038085">
    <property type="entry name" value="Rnp2-like_sf"/>
</dbReference>
<dbReference type="GO" id="GO:0005730">
    <property type="term" value="C:nucleolus"/>
    <property type="evidence" value="ECO:0007669"/>
    <property type="project" value="UniProtKB-SubCell"/>
</dbReference>
<dbReference type="Proteomes" id="UP000095282">
    <property type="component" value="Unplaced"/>
</dbReference>
<dbReference type="AlphaFoldDB" id="A0A1I7U545"/>
<dbReference type="GO" id="GO:0033204">
    <property type="term" value="F:ribonuclease P RNA binding"/>
    <property type="evidence" value="ECO:0007669"/>
    <property type="project" value="InterPro"/>
</dbReference>
<keyword evidence="7" id="KW-1185">Reference proteome</keyword>
<sequence>MVKIKNRYYVIRMVTNDESQPTPRKSAIFQEFMKLTSEMFGDFGYSILKMSLSIRVLDEDVVVLRVAEGGSKYFGAVLPCVHKIDKQPMVLQTIFIGRSMRSCEKRLIKIRRDELHSALAKCTRTETRNQLLNAIQQICGKPARIFTDEQRNDQQTSS</sequence>
<dbReference type="GO" id="GO:0030677">
    <property type="term" value="C:ribonuclease P complex"/>
    <property type="evidence" value="ECO:0007669"/>
    <property type="project" value="InterPro"/>
</dbReference>
<dbReference type="eggNOG" id="KOG4639">
    <property type="taxonomic scope" value="Eukaryota"/>
</dbReference>
<keyword evidence="2" id="KW-0698">rRNA processing</keyword>
<evidence type="ECO:0000256" key="5">
    <source>
        <dbReference type="ARBA" id="ARBA00044198"/>
    </source>
</evidence>
<dbReference type="WBParaSite" id="Csp11.Scaffold629.g14948.t2">
    <property type="protein sequence ID" value="Csp11.Scaffold629.g14948.t2"/>
    <property type="gene ID" value="Csp11.Scaffold629.g14948"/>
</dbReference>
<comment type="similarity">
    <text evidence="1 6">Belongs to the eukaryotic/archaeal RNase P protein component 2 family.</text>
</comment>
<dbReference type="Gene3D" id="3.30.70.3250">
    <property type="entry name" value="Ribonuclease P, Pop5 subunit"/>
    <property type="match status" value="1"/>
</dbReference>
<dbReference type="GO" id="GO:0006364">
    <property type="term" value="P:rRNA processing"/>
    <property type="evidence" value="ECO:0007669"/>
    <property type="project" value="UniProtKB-KW"/>
</dbReference>
<keyword evidence="3 6" id="KW-0819">tRNA processing</keyword>
<dbReference type="STRING" id="1561998.A0A1I7U545"/>
<organism evidence="7 8">
    <name type="scientific">Caenorhabditis tropicalis</name>
    <dbReference type="NCBI Taxonomy" id="1561998"/>
    <lineage>
        <taxon>Eukaryota</taxon>
        <taxon>Metazoa</taxon>
        <taxon>Ecdysozoa</taxon>
        <taxon>Nematoda</taxon>
        <taxon>Chromadorea</taxon>
        <taxon>Rhabditida</taxon>
        <taxon>Rhabditina</taxon>
        <taxon>Rhabditomorpha</taxon>
        <taxon>Rhabditoidea</taxon>
        <taxon>Rhabditidae</taxon>
        <taxon>Peloderinae</taxon>
        <taxon>Caenorhabditis</taxon>
    </lineage>
</organism>
<reference evidence="8" key="1">
    <citation type="submission" date="2016-11" db="UniProtKB">
        <authorList>
            <consortium name="WormBaseParasite"/>
        </authorList>
    </citation>
    <scope>IDENTIFICATION</scope>
</reference>
<name>A0A1I7U545_9PELO</name>
<proteinExistence type="inferred from homology"/>
<evidence type="ECO:0000313" key="7">
    <source>
        <dbReference type="Proteomes" id="UP000095282"/>
    </source>
</evidence>
<dbReference type="PIRSF" id="PIRSF023803">
    <property type="entry name" value="Ribonuclease_P_prd"/>
    <property type="match status" value="1"/>
</dbReference>
<keyword evidence="4 6" id="KW-0539">Nucleus</keyword>
<evidence type="ECO:0000256" key="6">
    <source>
        <dbReference type="PIRNR" id="PIRNR023803"/>
    </source>
</evidence>
<comment type="function">
    <text evidence="6">Component of ribonuclease P, a protein complex that generates mature tRNA molecules by cleaving their 5'-ends.</text>
</comment>
<dbReference type="GO" id="GO:0001682">
    <property type="term" value="P:tRNA 5'-leader removal"/>
    <property type="evidence" value="ECO:0007669"/>
    <property type="project" value="InterPro"/>
</dbReference>
<evidence type="ECO:0000256" key="1">
    <source>
        <dbReference type="ARBA" id="ARBA00010800"/>
    </source>
</evidence>
<dbReference type="InterPro" id="IPR002759">
    <property type="entry name" value="Pop5/Rpp14/Rnp2-like"/>
</dbReference>
<dbReference type="PANTHER" id="PTHR48414">
    <property type="entry name" value="POP5 HOMOLOG, RIBONUCLEASE P_MRP SUBUNIT"/>
    <property type="match status" value="1"/>
</dbReference>
<dbReference type="SUPFAM" id="SSF160350">
    <property type="entry name" value="Rnp2-like"/>
    <property type="match status" value="1"/>
</dbReference>
<dbReference type="InterPro" id="IPR016819">
    <property type="entry name" value="RNase_P/MRP_POP5"/>
</dbReference>
<evidence type="ECO:0000256" key="4">
    <source>
        <dbReference type="ARBA" id="ARBA00023242"/>
    </source>
</evidence>
<comment type="subcellular location">
    <subcellularLocation>
        <location evidence="6">Nucleus</location>
        <location evidence="6">Nucleolus</location>
    </subcellularLocation>
</comment>
<evidence type="ECO:0000313" key="8">
    <source>
        <dbReference type="WBParaSite" id="Csp11.Scaffold629.g14948.t2"/>
    </source>
</evidence>
<accession>A0A1I7U545</accession>
<protein>
    <recommendedName>
        <fullName evidence="5 6">Ribonuclease P/MRP protein subunit POP5</fullName>
    </recommendedName>
</protein>